<reference evidence="2 3" key="1">
    <citation type="journal article" date="2019" name="Int. J. Syst. Evol. Microbiol.">
        <title>The Global Catalogue of Microorganisms (GCM) 10K type strain sequencing project: providing services to taxonomists for standard genome sequencing and annotation.</title>
        <authorList>
            <consortium name="The Broad Institute Genomics Platform"/>
            <consortium name="The Broad Institute Genome Sequencing Center for Infectious Disease"/>
            <person name="Wu L."/>
            <person name="Ma J."/>
        </authorList>
    </citation>
    <scope>NUCLEOTIDE SEQUENCE [LARGE SCALE GENOMIC DNA]</scope>
    <source>
        <strain evidence="2 3">XZYJT29</strain>
    </source>
</reference>
<keyword evidence="1" id="KW-0472">Membrane</keyword>
<name>A0ABD5Y5J9_9EURY</name>
<evidence type="ECO:0000313" key="2">
    <source>
        <dbReference type="EMBL" id="MFC7141019.1"/>
    </source>
</evidence>
<gene>
    <name evidence="2" type="ORF">ACFQMA_14435</name>
</gene>
<comment type="caution">
    <text evidence="2">The sequence shown here is derived from an EMBL/GenBank/DDBJ whole genome shotgun (WGS) entry which is preliminary data.</text>
</comment>
<sequence length="74" mass="8383">MELEELARRAVPVNVMLTALLLFSAAAIAFTDVQISPATRYVMYFSAGFLAINFVVIYAVYRYRIQSEHDEYAA</sequence>
<feature type="transmembrane region" description="Helical" evidence="1">
    <location>
        <begin position="42"/>
        <end position="61"/>
    </location>
</feature>
<protein>
    <submittedName>
        <fullName evidence="2">Uncharacterized protein</fullName>
    </submittedName>
</protein>
<dbReference type="Proteomes" id="UP001596432">
    <property type="component" value="Unassembled WGS sequence"/>
</dbReference>
<feature type="transmembrane region" description="Helical" evidence="1">
    <location>
        <begin position="12"/>
        <end position="30"/>
    </location>
</feature>
<keyword evidence="1" id="KW-0812">Transmembrane</keyword>
<dbReference type="RefSeq" id="WP_274322112.1">
    <property type="nucleotide sequence ID" value="NZ_CP118158.1"/>
</dbReference>
<dbReference type="EMBL" id="JBHTAS010000001">
    <property type="protein sequence ID" value="MFC7141019.1"/>
    <property type="molecule type" value="Genomic_DNA"/>
</dbReference>
<organism evidence="2 3">
    <name type="scientific">Halosimplex aquaticum</name>
    <dbReference type="NCBI Taxonomy" id="3026162"/>
    <lineage>
        <taxon>Archaea</taxon>
        <taxon>Methanobacteriati</taxon>
        <taxon>Methanobacteriota</taxon>
        <taxon>Stenosarchaea group</taxon>
        <taxon>Halobacteria</taxon>
        <taxon>Halobacteriales</taxon>
        <taxon>Haloarculaceae</taxon>
        <taxon>Halosimplex</taxon>
    </lineage>
</organism>
<accession>A0ABD5Y5J9</accession>
<evidence type="ECO:0000313" key="3">
    <source>
        <dbReference type="Proteomes" id="UP001596432"/>
    </source>
</evidence>
<dbReference type="AlphaFoldDB" id="A0ABD5Y5J9"/>
<dbReference type="GeneID" id="78821326"/>
<evidence type="ECO:0000256" key="1">
    <source>
        <dbReference type="SAM" id="Phobius"/>
    </source>
</evidence>
<keyword evidence="3" id="KW-1185">Reference proteome</keyword>
<keyword evidence="1" id="KW-1133">Transmembrane helix</keyword>
<proteinExistence type="predicted"/>